<organism evidence="2 3">
    <name type="scientific">Actinomadura violacea</name>
    <dbReference type="NCBI Taxonomy" id="2819934"/>
    <lineage>
        <taxon>Bacteria</taxon>
        <taxon>Bacillati</taxon>
        <taxon>Actinomycetota</taxon>
        <taxon>Actinomycetes</taxon>
        <taxon>Streptosporangiales</taxon>
        <taxon>Thermomonosporaceae</taxon>
        <taxon>Actinomadura</taxon>
    </lineage>
</organism>
<comment type="caution">
    <text evidence="2">The sequence shown here is derived from an EMBL/GenBank/DDBJ whole genome shotgun (WGS) entry which is preliminary data.</text>
</comment>
<evidence type="ECO:0000313" key="2">
    <source>
        <dbReference type="EMBL" id="MBO2464023.1"/>
    </source>
</evidence>
<sequence>MNGLVAAGTTAGAATTGAMAFSIRWALTQKRILPTVRLVMMLTVGICASVAFGTWVVQGFALLREFGGDNLTEGTAGLIVAIPAVAVLISGIFTLHSLHPKNKPQVRDEWAAFILPLAFVVGIGGALGAVGDSLIDGGSDMAVNIAVRMVGGTSR</sequence>
<dbReference type="Proteomes" id="UP000680206">
    <property type="component" value="Unassembled WGS sequence"/>
</dbReference>
<dbReference type="RefSeq" id="WP_208250221.1">
    <property type="nucleotide sequence ID" value="NZ_JAGEPF010000032.1"/>
</dbReference>
<evidence type="ECO:0000256" key="1">
    <source>
        <dbReference type="SAM" id="Phobius"/>
    </source>
</evidence>
<proteinExistence type="predicted"/>
<accession>A0ABS3S4V8</accession>
<keyword evidence="3" id="KW-1185">Reference proteome</keyword>
<feature type="transmembrane region" description="Helical" evidence="1">
    <location>
        <begin position="75"/>
        <end position="98"/>
    </location>
</feature>
<keyword evidence="1" id="KW-1133">Transmembrane helix</keyword>
<protein>
    <submittedName>
        <fullName evidence="2">Uncharacterized protein</fullName>
    </submittedName>
</protein>
<keyword evidence="1" id="KW-0812">Transmembrane</keyword>
<feature type="transmembrane region" description="Helical" evidence="1">
    <location>
        <begin position="39"/>
        <end position="63"/>
    </location>
</feature>
<feature type="transmembrane region" description="Helical" evidence="1">
    <location>
        <begin position="110"/>
        <end position="131"/>
    </location>
</feature>
<evidence type="ECO:0000313" key="3">
    <source>
        <dbReference type="Proteomes" id="UP000680206"/>
    </source>
</evidence>
<gene>
    <name evidence="2" type="ORF">J4709_41285</name>
</gene>
<name>A0ABS3S4V8_9ACTN</name>
<keyword evidence="1" id="KW-0472">Membrane</keyword>
<dbReference type="EMBL" id="JAGEPF010000032">
    <property type="protein sequence ID" value="MBO2464023.1"/>
    <property type="molecule type" value="Genomic_DNA"/>
</dbReference>
<feature type="transmembrane region" description="Helical" evidence="1">
    <location>
        <begin position="6"/>
        <end position="27"/>
    </location>
</feature>
<reference evidence="2 3" key="1">
    <citation type="submission" date="2021-03" db="EMBL/GenBank/DDBJ databases">
        <title>Actinomadura violae sp. nov., isolated from lichen in Thailand.</title>
        <authorList>
            <person name="Kanchanasin P."/>
            <person name="Saeng-In P."/>
            <person name="Phongsopitanun W."/>
            <person name="Yuki M."/>
            <person name="Kudo T."/>
            <person name="Ohkuma M."/>
            <person name="Tanasupawat S."/>
        </authorList>
    </citation>
    <scope>NUCLEOTIDE SEQUENCE [LARGE SCALE GENOMIC DNA]</scope>
    <source>
        <strain evidence="2 3">LCR2-06</strain>
    </source>
</reference>